<organism evidence="1 2">
    <name type="scientific">Pristionchus mayeri</name>
    <dbReference type="NCBI Taxonomy" id="1317129"/>
    <lineage>
        <taxon>Eukaryota</taxon>
        <taxon>Metazoa</taxon>
        <taxon>Ecdysozoa</taxon>
        <taxon>Nematoda</taxon>
        <taxon>Chromadorea</taxon>
        <taxon>Rhabditida</taxon>
        <taxon>Rhabditina</taxon>
        <taxon>Diplogasteromorpha</taxon>
        <taxon>Diplogasteroidea</taxon>
        <taxon>Neodiplogasteridae</taxon>
        <taxon>Pristionchus</taxon>
    </lineage>
</organism>
<protein>
    <submittedName>
        <fullName evidence="1">Uncharacterized protein</fullName>
    </submittedName>
</protein>
<name>A0AAN5D7V1_9BILA</name>
<keyword evidence="2" id="KW-1185">Reference proteome</keyword>
<accession>A0AAN5D7V1</accession>
<proteinExistence type="predicted"/>
<feature type="non-terminal residue" evidence="1">
    <location>
        <position position="1"/>
    </location>
</feature>
<evidence type="ECO:0000313" key="1">
    <source>
        <dbReference type="EMBL" id="GMR57250.1"/>
    </source>
</evidence>
<dbReference type="Proteomes" id="UP001328107">
    <property type="component" value="Unassembled WGS sequence"/>
</dbReference>
<dbReference type="EMBL" id="BTRK01000006">
    <property type="protein sequence ID" value="GMR57250.1"/>
    <property type="molecule type" value="Genomic_DNA"/>
</dbReference>
<comment type="caution">
    <text evidence="1">The sequence shown here is derived from an EMBL/GenBank/DDBJ whole genome shotgun (WGS) entry which is preliminary data.</text>
</comment>
<dbReference type="AlphaFoldDB" id="A0AAN5D7V1"/>
<sequence>PSIFIAIVDIDIIDGCREKADYLLGDGIIYFFQNHSKYGIKRGTTSLESTHFQICYSVEGKIGGIEMNLHKNWSEHVNLHFFDSRSIIRSPHELIHSSVVVLGDLGKVAHISTVLGIMKIKTDTFESRPQKRIPTGCLGKTSVIFDLVTIRESK</sequence>
<evidence type="ECO:0000313" key="2">
    <source>
        <dbReference type="Proteomes" id="UP001328107"/>
    </source>
</evidence>
<reference evidence="2" key="1">
    <citation type="submission" date="2022-10" db="EMBL/GenBank/DDBJ databases">
        <title>Genome assembly of Pristionchus species.</title>
        <authorList>
            <person name="Yoshida K."/>
            <person name="Sommer R.J."/>
        </authorList>
    </citation>
    <scope>NUCLEOTIDE SEQUENCE [LARGE SCALE GENOMIC DNA]</scope>
    <source>
        <strain evidence="2">RS5460</strain>
    </source>
</reference>
<feature type="non-terminal residue" evidence="1">
    <location>
        <position position="154"/>
    </location>
</feature>
<gene>
    <name evidence="1" type="ORF">PMAYCL1PPCAC_27445</name>
</gene>